<dbReference type="CDD" id="cd06587">
    <property type="entry name" value="VOC"/>
    <property type="match status" value="1"/>
</dbReference>
<dbReference type="RefSeq" id="WP_192569123.1">
    <property type="nucleotide sequence ID" value="NZ_JACZEP010000024.1"/>
</dbReference>
<reference evidence="2 3" key="1">
    <citation type="submission" date="2020-09" db="EMBL/GenBank/DDBJ databases">
        <title>Draft Genome Sequence of Aminobacter carboxidus type strain DSM 1086, a soil Gram-negative carboxydobacterium.</title>
        <authorList>
            <person name="Turrini P."/>
            <person name="Tescari M."/>
            <person name="Artuso I."/>
            <person name="Lugli G.A."/>
            <person name="Frangipani E."/>
            <person name="Ventura M."/>
            <person name="Visca P."/>
        </authorList>
    </citation>
    <scope>NUCLEOTIDE SEQUENCE [LARGE SCALE GENOMIC DNA]</scope>
    <source>
        <strain evidence="2 3">DSM 1086</strain>
    </source>
</reference>
<proteinExistence type="predicted"/>
<gene>
    <name evidence="2" type="ORF">IHE39_30105</name>
</gene>
<dbReference type="PROSITE" id="PS51819">
    <property type="entry name" value="VOC"/>
    <property type="match status" value="1"/>
</dbReference>
<keyword evidence="3" id="KW-1185">Reference proteome</keyword>
<accession>A0ABR9GXY7</accession>
<dbReference type="SUPFAM" id="SSF54593">
    <property type="entry name" value="Glyoxalase/Bleomycin resistance protein/Dihydroxybiphenyl dioxygenase"/>
    <property type="match status" value="1"/>
</dbReference>
<dbReference type="EMBL" id="JACZEP010000024">
    <property type="protein sequence ID" value="MBE1208551.1"/>
    <property type="molecule type" value="Genomic_DNA"/>
</dbReference>
<evidence type="ECO:0000259" key="1">
    <source>
        <dbReference type="PROSITE" id="PS51819"/>
    </source>
</evidence>
<dbReference type="Gene3D" id="3.10.180.10">
    <property type="entry name" value="2,3-Dihydroxybiphenyl 1,2-Dioxygenase, domain 1"/>
    <property type="match status" value="1"/>
</dbReference>
<name>A0ABR9GXY7_9HYPH</name>
<feature type="domain" description="VOC" evidence="1">
    <location>
        <begin position="3"/>
        <end position="120"/>
    </location>
</feature>
<protein>
    <submittedName>
        <fullName evidence="2">VOC family protein</fullName>
    </submittedName>
</protein>
<organism evidence="2 3">
    <name type="scientific">Aminobacter carboxidus</name>
    <dbReference type="NCBI Taxonomy" id="376165"/>
    <lineage>
        <taxon>Bacteria</taxon>
        <taxon>Pseudomonadati</taxon>
        <taxon>Pseudomonadota</taxon>
        <taxon>Alphaproteobacteria</taxon>
        <taxon>Hyphomicrobiales</taxon>
        <taxon>Phyllobacteriaceae</taxon>
        <taxon>Aminobacter</taxon>
    </lineage>
</organism>
<evidence type="ECO:0000313" key="2">
    <source>
        <dbReference type="EMBL" id="MBE1208551.1"/>
    </source>
</evidence>
<dbReference type="Pfam" id="PF13669">
    <property type="entry name" value="Glyoxalase_4"/>
    <property type="match status" value="1"/>
</dbReference>
<dbReference type="InterPro" id="IPR037523">
    <property type="entry name" value="VOC_core"/>
</dbReference>
<comment type="caution">
    <text evidence="2">The sequence shown here is derived from an EMBL/GenBank/DDBJ whole genome shotgun (WGS) entry which is preliminary data.</text>
</comment>
<dbReference type="InterPro" id="IPR029068">
    <property type="entry name" value="Glyas_Bleomycin-R_OHBP_Dase"/>
</dbReference>
<sequence>MFTLDHLHCWSREPEAAAETYVEMFGAERVSASETVNGLRVVIRLAGQLIYIEQAPTGEAATGLIGLEHFALLTDAFDTVIADLRGKQARFLVGPKQARPGVRIAFVEVPDGGRVELVESAVPMNDALQQSECATQQS</sequence>
<evidence type="ECO:0000313" key="3">
    <source>
        <dbReference type="Proteomes" id="UP000598227"/>
    </source>
</evidence>
<dbReference type="Proteomes" id="UP000598227">
    <property type="component" value="Unassembled WGS sequence"/>
</dbReference>